<dbReference type="SUPFAM" id="SSF54197">
    <property type="entry name" value="HIT-like"/>
    <property type="match status" value="1"/>
</dbReference>
<dbReference type="EMBL" id="JBHRYF010000008">
    <property type="protein sequence ID" value="MFC3660506.1"/>
    <property type="molecule type" value="Genomic_DNA"/>
</dbReference>
<evidence type="ECO:0000313" key="1">
    <source>
        <dbReference type="EMBL" id="MFC3660506.1"/>
    </source>
</evidence>
<comment type="caution">
    <text evidence="1">The sequence shown here is derived from an EMBL/GenBank/DDBJ whole genome shotgun (WGS) entry which is preliminary data.</text>
</comment>
<dbReference type="Gene3D" id="3.30.428.10">
    <property type="entry name" value="HIT-like"/>
    <property type="match status" value="1"/>
</dbReference>
<evidence type="ECO:0008006" key="3">
    <source>
        <dbReference type="Google" id="ProtNLM"/>
    </source>
</evidence>
<name>A0ABV7UUE6_9GAMM</name>
<keyword evidence="2" id="KW-1185">Reference proteome</keyword>
<dbReference type="Proteomes" id="UP001595724">
    <property type="component" value="Unassembled WGS sequence"/>
</dbReference>
<evidence type="ECO:0000313" key="2">
    <source>
        <dbReference type="Proteomes" id="UP001595724"/>
    </source>
</evidence>
<gene>
    <name evidence="1" type="ORF">ACFOM9_10550</name>
</gene>
<dbReference type="RefSeq" id="WP_386710065.1">
    <property type="nucleotide sequence ID" value="NZ_JBHRYF010000008.1"/>
</dbReference>
<reference evidence="2" key="1">
    <citation type="journal article" date="2019" name="Int. J. Syst. Evol. Microbiol.">
        <title>The Global Catalogue of Microorganisms (GCM) 10K type strain sequencing project: providing services to taxonomists for standard genome sequencing and annotation.</title>
        <authorList>
            <consortium name="The Broad Institute Genomics Platform"/>
            <consortium name="The Broad Institute Genome Sequencing Center for Infectious Disease"/>
            <person name="Wu L."/>
            <person name="Ma J."/>
        </authorList>
    </citation>
    <scope>NUCLEOTIDE SEQUENCE [LARGE SCALE GENOMIC DNA]</scope>
    <source>
        <strain evidence="2">KCTC 42211</strain>
    </source>
</reference>
<accession>A0ABV7UUE6</accession>
<proteinExistence type="predicted"/>
<protein>
    <recommendedName>
        <fullName evidence="3">HIT domain-containing protein</fullName>
    </recommendedName>
</protein>
<sequence>MSTSASHCRFCAITSGDYALGKADQPWLEDESHMALTSIGAMIEGWTLVTPRDHSLNLLSNYSSPAFHRFVAQAVARVSSAYGTCAIFEHGGQIEGSATNCGTSHAHLHVVPLNFLLQPLLPSFDRGLQWFDCAMSDLKRCVGKDEYLFAANSYAGASTVGSACILRAGQSQFFRRVIAEQLGCSEQSDYRTHPHLDKAVAGATRLSGLCDRLAEAA</sequence>
<organism evidence="1 2">
    <name type="scientific">Luteimonas notoginsengisoli</name>
    <dbReference type="NCBI Taxonomy" id="1578200"/>
    <lineage>
        <taxon>Bacteria</taxon>
        <taxon>Pseudomonadati</taxon>
        <taxon>Pseudomonadota</taxon>
        <taxon>Gammaproteobacteria</taxon>
        <taxon>Lysobacterales</taxon>
        <taxon>Lysobacteraceae</taxon>
        <taxon>Luteimonas</taxon>
    </lineage>
</organism>
<dbReference type="InterPro" id="IPR036265">
    <property type="entry name" value="HIT-like_sf"/>
</dbReference>